<evidence type="ECO:0000256" key="5">
    <source>
        <dbReference type="SAM" id="Phobius"/>
    </source>
</evidence>
<organism evidence="8">
    <name type="scientific">Perkinsus marinus (strain ATCC 50983 / TXsc)</name>
    <dbReference type="NCBI Taxonomy" id="423536"/>
    <lineage>
        <taxon>Eukaryota</taxon>
        <taxon>Sar</taxon>
        <taxon>Alveolata</taxon>
        <taxon>Perkinsozoa</taxon>
        <taxon>Perkinsea</taxon>
        <taxon>Perkinsida</taxon>
        <taxon>Perkinsidae</taxon>
        <taxon>Perkinsus</taxon>
    </lineage>
</organism>
<feature type="transmembrane region" description="Helical" evidence="5">
    <location>
        <begin position="131"/>
        <end position="150"/>
    </location>
</feature>
<dbReference type="InParanoid" id="C5K9S9"/>
<dbReference type="EMBL" id="GG671513">
    <property type="protein sequence ID" value="EER18851.1"/>
    <property type="molecule type" value="Genomic_DNA"/>
</dbReference>
<feature type="transmembrane region" description="Helical" evidence="5">
    <location>
        <begin position="326"/>
        <end position="343"/>
    </location>
</feature>
<evidence type="ECO:0000256" key="2">
    <source>
        <dbReference type="ARBA" id="ARBA00022692"/>
    </source>
</evidence>
<feature type="transmembrane region" description="Helical" evidence="5">
    <location>
        <begin position="53"/>
        <end position="73"/>
    </location>
</feature>
<protein>
    <submittedName>
        <fullName evidence="7">Vesicular inhibitory amino acid transporter, putative</fullName>
    </submittedName>
</protein>
<evidence type="ECO:0000256" key="3">
    <source>
        <dbReference type="ARBA" id="ARBA00022989"/>
    </source>
</evidence>
<evidence type="ECO:0000259" key="6">
    <source>
        <dbReference type="Pfam" id="PF01490"/>
    </source>
</evidence>
<feature type="transmembrane region" description="Helical" evidence="5">
    <location>
        <begin position="391"/>
        <end position="413"/>
    </location>
</feature>
<dbReference type="InterPro" id="IPR013057">
    <property type="entry name" value="AA_transpt_TM"/>
</dbReference>
<dbReference type="Proteomes" id="UP000007800">
    <property type="component" value="Unassembled WGS sequence"/>
</dbReference>
<reference evidence="7 8" key="1">
    <citation type="submission" date="2008-07" db="EMBL/GenBank/DDBJ databases">
        <authorList>
            <person name="El-Sayed N."/>
            <person name="Caler E."/>
            <person name="Inman J."/>
            <person name="Amedeo P."/>
            <person name="Hass B."/>
            <person name="Wortman J."/>
        </authorList>
    </citation>
    <scope>NUCLEOTIDE SEQUENCE [LARGE SCALE GENOMIC DNA]</scope>
    <source>
        <strain evidence="8">ATCC 50983 / TXsc</strain>
    </source>
</reference>
<dbReference type="GO" id="GO:0015179">
    <property type="term" value="F:L-amino acid transmembrane transporter activity"/>
    <property type="evidence" value="ECO:0007669"/>
    <property type="project" value="TreeGrafter"/>
</dbReference>
<dbReference type="GeneID" id="9049170"/>
<evidence type="ECO:0000256" key="1">
    <source>
        <dbReference type="ARBA" id="ARBA00004141"/>
    </source>
</evidence>
<feature type="transmembrane region" description="Helical" evidence="5">
    <location>
        <begin position="349"/>
        <end position="371"/>
    </location>
</feature>
<comment type="subcellular location">
    <subcellularLocation>
        <location evidence="1">Membrane</location>
        <topology evidence="1">Multi-pass membrane protein</topology>
    </subcellularLocation>
</comment>
<keyword evidence="2 5" id="KW-0812">Transmembrane</keyword>
<keyword evidence="3 5" id="KW-1133">Transmembrane helix</keyword>
<proteinExistence type="predicted"/>
<keyword evidence="8" id="KW-1185">Reference proteome</keyword>
<dbReference type="AlphaFoldDB" id="C5K9S9"/>
<feature type="transmembrane region" description="Helical" evidence="5">
    <location>
        <begin position="284"/>
        <end position="305"/>
    </location>
</feature>
<dbReference type="Pfam" id="PF01490">
    <property type="entry name" value="Aa_trans"/>
    <property type="match status" value="1"/>
</dbReference>
<feature type="transmembrane region" description="Helical" evidence="5">
    <location>
        <begin position="200"/>
        <end position="225"/>
    </location>
</feature>
<dbReference type="PANTHER" id="PTHR22950">
    <property type="entry name" value="AMINO ACID TRANSPORTER"/>
    <property type="match status" value="1"/>
</dbReference>
<keyword evidence="4 5" id="KW-0472">Membrane</keyword>
<sequence length="418" mass="45399">MLTTQSTESIETLKVEFESAGGQSNFYAVANIVLTGVGVGMLSLPGAVSRAGYAFGFALLIYSGIVGTLYTQLLRACMKPNTRNYEHIGRDAFGRWGVVAVAFGVNGGLLGSCCLLVVLLGENSLKLYDGIRLECWVLIWVIVLLPISWLRNMKHVGYISGTVGTASVIILMVTIIYAGFVRAADDDAGIDSVYEPYPKSALGLGISFGSMTLAYTVTCASTTVLHDMKDASAHRRVIYWGVGLLGLVYFLVSLSGYIGWGASLSKFHNIIDAITEGTPTYGPEAYLCISSILVLCLTHYAVLLNPVSRIVEEAFRIDEHQLFKSYLARSTLVAFTAITAIFVPNFEGLVGLLGSVCYSLIHNFYPSIFYIRLVLLGEPRECSRWMMMMKIAGLGLLMIISFIGSVCGVYEAIPILVK</sequence>
<evidence type="ECO:0000256" key="4">
    <source>
        <dbReference type="ARBA" id="ARBA00023136"/>
    </source>
</evidence>
<feature type="domain" description="Amino acid transporter transmembrane" evidence="6">
    <location>
        <begin position="23"/>
        <end position="406"/>
    </location>
</feature>
<dbReference type="RefSeq" id="XP_002787055.1">
    <property type="nucleotide sequence ID" value="XM_002787009.1"/>
</dbReference>
<gene>
    <name evidence="7" type="ORF">Pmar_PMAR006475</name>
</gene>
<feature type="transmembrane region" description="Helical" evidence="5">
    <location>
        <begin position="93"/>
        <end position="119"/>
    </location>
</feature>
<name>C5K9S9_PERM5</name>
<evidence type="ECO:0000313" key="7">
    <source>
        <dbReference type="EMBL" id="EER18851.1"/>
    </source>
</evidence>
<feature type="transmembrane region" description="Helical" evidence="5">
    <location>
        <begin position="157"/>
        <end position="180"/>
    </location>
</feature>
<evidence type="ECO:0000313" key="8">
    <source>
        <dbReference type="Proteomes" id="UP000007800"/>
    </source>
</evidence>
<feature type="transmembrane region" description="Helical" evidence="5">
    <location>
        <begin position="237"/>
        <end position="260"/>
    </location>
</feature>
<dbReference type="GO" id="GO:0016020">
    <property type="term" value="C:membrane"/>
    <property type="evidence" value="ECO:0007669"/>
    <property type="project" value="UniProtKB-SubCell"/>
</dbReference>
<dbReference type="OrthoDB" id="40134at2759"/>
<accession>C5K9S9</accession>
<feature type="transmembrane region" description="Helical" evidence="5">
    <location>
        <begin position="26"/>
        <end position="47"/>
    </location>
</feature>